<feature type="domain" description="Secretion system C-terminal sorting" evidence="3">
    <location>
        <begin position="255"/>
        <end position="321"/>
    </location>
</feature>
<proteinExistence type="predicted"/>
<dbReference type="Proteomes" id="UP001182991">
    <property type="component" value="Unassembled WGS sequence"/>
</dbReference>
<evidence type="ECO:0000313" key="5">
    <source>
        <dbReference type="Proteomes" id="UP001182991"/>
    </source>
</evidence>
<evidence type="ECO:0000259" key="3">
    <source>
        <dbReference type="Pfam" id="PF18962"/>
    </source>
</evidence>
<dbReference type="InterPro" id="IPR026444">
    <property type="entry name" value="Secre_tail"/>
</dbReference>
<keyword evidence="1 2" id="KW-0732">Signal</keyword>
<gene>
    <name evidence="4" type="ORF">RLT85_13280</name>
</gene>
<accession>A0ABU2KLK4</accession>
<sequence>MKKITLLLFFGISSFLQAQDYTVTAFNEPYQDLVNATSVNNGFLWDDPFFAIPIGFDFELYNESFSVLYSSDNFSEGIFTLQQFSTTLTLLSPIAQDIISLEGANEQSLSPISYVVEGNVGNRIFKLEYKNAGFWDDITENDFINFQVWLYESDYSIEYRYGPSSINNPTESYEGETGPIVFFIPIIDLSVSEGSFIEDAYYLMDNPVNPTVIVVDDNSPEPQNPIVGNIPEGTVYRFDPDGLAVSNNQQIAVSVYPNPTQDLLHLQNPNQEEFSTSLYDVLGNKMKIQLQNEQMDLSSFASGTYFLNIQSKSKSKTIKVIKK</sequence>
<protein>
    <submittedName>
        <fullName evidence="4">T9SS type A sorting domain-containing protein</fullName>
    </submittedName>
</protein>
<dbReference type="RefSeq" id="WP_311402535.1">
    <property type="nucleotide sequence ID" value="NZ_JAVRBG010000015.1"/>
</dbReference>
<feature type="chain" id="PRO_5045174567" evidence="2">
    <location>
        <begin position="19"/>
        <end position="323"/>
    </location>
</feature>
<evidence type="ECO:0000256" key="1">
    <source>
        <dbReference type="ARBA" id="ARBA00022729"/>
    </source>
</evidence>
<reference evidence="5" key="1">
    <citation type="submission" date="2023-07" db="EMBL/GenBank/DDBJ databases">
        <title>Isolating and identifying novel microbial strains from the Mariana Trench.</title>
        <authorList>
            <person name="Fu H."/>
        </authorList>
    </citation>
    <scope>NUCLEOTIDE SEQUENCE [LARGE SCALE GENOMIC DNA]</scope>
    <source>
        <strain evidence="5">T-y2</strain>
    </source>
</reference>
<dbReference type="EMBL" id="JAVRBG010000015">
    <property type="protein sequence ID" value="MDT0295607.1"/>
    <property type="molecule type" value="Genomic_DNA"/>
</dbReference>
<evidence type="ECO:0000313" key="4">
    <source>
        <dbReference type="EMBL" id="MDT0295607.1"/>
    </source>
</evidence>
<organism evidence="4 5">
    <name type="scientific">Mesonia ostreae</name>
    <dbReference type="NCBI Taxonomy" id="861110"/>
    <lineage>
        <taxon>Bacteria</taxon>
        <taxon>Pseudomonadati</taxon>
        <taxon>Bacteroidota</taxon>
        <taxon>Flavobacteriia</taxon>
        <taxon>Flavobacteriales</taxon>
        <taxon>Flavobacteriaceae</taxon>
        <taxon>Mesonia</taxon>
    </lineage>
</organism>
<dbReference type="NCBIfam" id="TIGR04183">
    <property type="entry name" value="Por_Secre_tail"/>
    <property type="match status" value="1"/>
</dbReference>
<name>A0ABU2KLK4_9FLAO</name>
<comment type="caution">
    <text evidence="4">The sequence shown here is derived from an EMBL/GenBank/DDBJ whole genome shotgun (WGS) entry which is preliminary data.</text>
</comment>
<feature type="signal peptide" evidence="2">
    <location>
        <begin position="1"/>
        <end position="18"/>
    </location>
</feature>
<dbReference type="Pfam" id="PF18962">
    <property type="entry name" value="Por_Secre_tail"/>
    <property type="match status" value="1"/>
</dbReference>
<evidence type="ECO:0000256" key="2">
    <source>
        <dbReference type="SAM" id="SignalP"/>
    </source>
</evidence>
<keyword evidence="5" id="KW-1185">Reference proteome</keyword>